<evidence type="ECO:0000256" key="4">
    <source>
        <dbReference type="ARBA" id="ARBA00022505"/>
    </source>
</evidence>
<feature type="binding site" evidence="14">
    <location>
        <begin position="131"/>
        <end position="135"/>
    </location>
    <ligand>
        <name>FAD</name>
        <dbReference type="ChEBI" id="CHEBI:57692"/>
    </ligand>
</feature>
<dbReference type="InterPro" id="IPR002346">
    <property type="entry name" value="Mopterin_DH_FAD-bd"/>
</dbReference>
<dbReference type="PROSITE" id="PS00559">
    <property type="entry name" value="MOLYBDOPTERIN_EUK"/>
    <property type="match status" value="1"/>
</dbReference>
<proteinExistence type="inferred from homology"/>
<feature type="binding site" evidence="14">
    <location>
        <position position="144"/>
    </location>
    <ligand>
        <name>FAD</name>
        <dbReference type="ChEBI" id="CHEBI:57692"/>
    </ligand>
</feature>
<dbReference type="InterPro" id="IPR036318">
    <property type="entry name" value="FAD-bd_PCMH-like_sf"/>
</dbReference>
<evidence type="ECO:0000313" key="17">
    <source>
        <dbReference type="EMBL" id="KAG8432674.1"/>
    </source>
</evidence>
<keyword evidence="10" id="KW-0408">Iron</keyword>
<comment type="cofactor">
    <cofactor evidence="12">
        <name>[2Fe-2S] cluster</name>
        <dbReference type="ChEBI" id="CHEBI:190135"/>
    </cofactor>
</comment>
<dbReference type="InterPro" id="IPR037165">
    <property type="entry name" value="AldOxase/xan_DH_Mopterin-bd_sf"/>
</dbReference>
<dbReference type="EMBL" id="JAACNH010000009">
    <property type="protein sequence ID" value="KAG8432674.1"/>
    <property type="molecule type" value="Genomic_DNA"/>
</dbReference>
<keyword evidence="6" id="KW-0001">2Fe-2S</keyword>
<evidence type="ECO:0000313" key="18">
    <source>
        <dbReference type="Proteomes" id="UP000812440"/>
    </source>
</evidence>
<name>A0A8T2INQ8_9PIPI</name>
<evidence type="ECO:0000256" key="13">
    <source>
        <dbReference type="PIRSR" id="PIRSR000127-1"/>
    </source>
</evidence>
<dbReference type="Gene3D" id="3.30.365.10">
    <property type="entry name" value="Aldehyde oxidase/xanthine dehydrogenase, molybdopterin binding domain"/>
    <property type="match status" value="4"/>
</dbReference>
<dbReference type="Gene3D" id="3.30.43.10">
    <property type="entry name" value="Uridine Diphospho-n-acetylenolpyruvylglucosamine Reductase, domain 2"/>
    <property type="match status" value="1"/>
</dbReference>
<feature type="binding site" evidence="14">
    <location>
        <position position="693"/>
    </location>
    <ligand>
        <name>substrate</name>
    </ligand>
</feature>
<evidence type="ECO:0000256" key="11">
    <source>
        <dbReference type="ARBA" id="ARBA00023014"/>
    </source>
</evidence>
<evidence type="ECO:0000256" key="5">
    <source>
        <dbReference type="ARBA" id="ARBA00022630"/>
    </source>
</evidence>
<dbReference type="Pfam" id="PF01315">
    <property type="entry name" value="Ald_Xan_dh_C"/>
    <property type="match status" value="1"/>
</dbReference>
<comment type="similarity">
    <text evidence="2">Belongs to the xanthine dehydrogenase family.</text>
</comment>
<evidence type="ECO:0000256" key="7">
    <source>
        <dbReference type="ARBA" id="ARBA00022723"/>
    </source>
</evidence>
<dbReference type="InterPro" id="IPR016166">
    <property type="entry name" value="FAD-bd_PCMH"/>
</dbReference>
<dbReference type="Gene3D" id="3.30.390.50">
    <property type="entry name" value="CO dehydrogenase flavoprotein, C-terminal domain"/>
    <property type="match status" value="1"/>
</dbReference>
<feature type="domain" description="FAD-binding PCMH-type" evidence="16">
    <location>
        <begin position="13"/>
        <end position="198"/>
    </location>
</feature>
<comment type="subunit">
    <text evidence="3">Homodimer.</text>
</comment>
<protein>
    <recommendedName>
        <fullName evidence="16">FAD-binding PCMH-type domain-containing protein</fullName>
    </recommendedName>
</protein>
<dbReference type="Pfam" id="PF02738">
    <property type="entry name" value="MoCoBD_1"/>
    <property type="match status" value="1"/>
</dbReference>
<keyword evidence="8 14" id="KW-0274">FAD</keyword>
<evidence type="ECO:0000256" key="3">
    <source>
        <dbReference type="ARBA" id="ARBA00011738"/>
    </source>
</evidence>
<dbReference type="InterPro" id="IPR022407">
    <property type="entry name" value="OxRdtase_Mopterin_BS"/>
</dbReference>
<dbReference type="AlphaFoldDB" id="A0A8T2INQ8"/>
<evidence type="ECO:0000256" key="12">
    <source>
        <dbReference type="ARBA" id="ARBA00034078"/>
    </source>
</evidence>
<dbReference type="Pfam" id="PF20256">
    <property type="entry name" value="MoCoBD_2"/>
    <property type="match status" value="1"/>
</dbReference>
<dbReference type="OrthoDB" id="8300278at2759"/>
<dbReference type="FunFam" id="3.30.465.10:FF:000004">
    <property type="entry name" value="Xanthine dehydrogenase/oxidase"/>
    <property type="match status" value="1"/>
</dbReference>
<dbReference type="PANTHER" id="PTHR45444">
    <property type="entry name" value="XANTHINE DEHYDROGENASE"/>
    <property type="match status" value="1"/>
</dbReference>
<evidence type="ECO:0000256" key="9">
    <source>
        <dbReference type="ARBA" id="ARBA00023002"/>
    </source>
</evidence>
<dbReference type="FunFam" id="3.90.1170.50:FF:000001">
    <property type="entry name" value="Aldehyde oxidase 1"/>
    <property type="match status" value="1"/>
</dbReference>
<dbReference type="InterPro" id="IPR016208">
    <property type="entry name" value="Ald_Oxase/xanthine_DH-like"/>
</dbReference>
<organism evidence="17 18">
    <name type="scientific">Hymenochirus boettgeri</name>
    <name type="common">Congo dwarf clawed frog</name>
    <dbReference type="NCBI Taxonomy" id="247094"/>
    <lineage>
        <taxon>Eukaryota</taxon>
        <taxon>Metazoa</taxon>
        <taxon>Chordata</taxon>
        <taxon>Craniata</taxon>
        <taxon>Vertebrata</taxon>
        <taxon>Euteleostomi</taxon>
        <taxon>Amphibia</taxon>
        <taxon>Batrachia</taxon>
        <taxon>Anura</taxon>
        <taxon>Pipoidea</taxon>
        <taxon>Pipidae</taxon>
        <taxon>Pipinae</taxon>
        <taxon>Hymenochirus</taxon>
    </lineage>
</organism>
<evidence type="ECO:0000256" key="2">
    <source>
        <dbReference type="ARBA" id="ARBA00006849"/>
    </source>
</evidence>
<dbReference type="SUPFAM" id="SSF56176">
    <property type="entry name" value="FAD-binding/transporter-associated domain-like"/>
    <property type="match status" value="1"/>
</dbReference>
<evidence type="ECO:0000256" key="10">
    <source>
        <dbReference type="ARBA" id="ARBA00023004"/>
    </source>
</evidence>
<dbReference type="GO" id="GO:0051537">
    <property type="term" value="F:2 iron, 2 sulfur cluster binding"/>
    <property type="evidence" value="ECO:0007669"/>
    <property type="project" value="UniProtKB-KW"/>
</dbReference>
<dbReference type="InterPro" id="IPR005107">
    <property type="entry name" value="CO_DH_flav_C"/>
</dbReference>
<feature type="binding site" evidence="14">
    <location>
        <begin position="41"/>
        <end position="48"/>
    </location>
    <ligand>
        <name>FAD</name>
        <dbReference type="ChEBI" id="CHEBI:57692"/>
    </ligand>
</feature>
<comment type="cofactor">
    <cofactor evidence="15">
        <name>Mo-molybdopterin</name>
        <dbReference type="ChEBI" id="CHEBI:71302"/>
    </cofactor>
    <text evidence="15">Binds 1 Mo-molybdopterin (Mo-MPT) cofactor per subunit.</text>
</comment>
<dbReference type="FunFam" id="3.30.365.10:FF:000004">
    <property type="entry name" value="Xanthine dehydrogenase oxidase"/>
    <property type="match status" value="1"/>
</dbReference>
<dbReference type="InterPro" id="IPR036683">
    <property type="entry name" value="CO_DH_flav_C_dom_sf"/>
</dbReference>
<dbReference type="PROSITE" id="PS51387">
    <property type="entry name" value="FAD_PCMH"/>
    <property type="match status" value="1"/>
</dbReference>
<gene>
    <name evidence="17" type="ORF">GDO86_017063</name>
</gene>
<comment type="cofactor">
    <cofactor evidence="1 14">
        <name>FAD</name>
        <dbReference type="ChEBI" id="CHEBI:57692"/>
    </cofactor>
</comment>
<evidence type="ECO:0000256" key="14">
    <source>
        <dbReference type="PIRSR" id="PIRSR000127-2"/>
    </source>
</evidence>
<feature type="binding site" evidence="15">
    <location>
        <position position="577"/>
    </location>
    <ligand>
        <name>Mo-molybdopterin</name>
        <dbReference type="ChEBI" id="CHEBI:71302"/>
    </ligand>
    <ligandPart>
        <name>Mo</name>
        <dbReference type="ChEBI" id="CHEBI:28685"/>
    </ligandPart>
</feature>
<feature type="binding site" evidence="14">
    <location>
        <position position="789"/>
    </location>
    <ligand>
        <name>substrate</name>
    </ligand>
</feature>
<feature type="binding site" evidence="14">
    <location>
        <position position="206"/>
    </location>
    <ligand>
        <name>FAD</name>
        <dbReference type="ChEBI" id="CHEBI:57692"/>
    </ligand>
</feature>
<evidence type="ECO:0000256" key="6">
    <source>
        <dbReference type="ARBA" id="ARBA00022714"/>
    </source>
</evidence>
<dbReference type="Gene3D" id="3.30.465.10">
    <property type="match status" value="1"/>
</dbReference>
<accession>A0A8T2INQ8</accession>
<dbReference type="GO" id="GO:0043546">
    <property type="term" value="F:molybdopterin cofactor binding"/>
    <property type="evidence" value="ECO:0007669"/>
    <property type="project" value="InterPro"/>
</dbReference>
<dbReference type="PANTHER" id="PTHR45444:SF3">
    <property type="entry name" value="XANTHINE DEHYDROGENASE"/>
    <property type="match status" value="1"/>
</dbReference>
<reference evidence="17" key="1">
    <citation type="thesis" date="2020" institute="ProQuest LLC" country="789 East Eisenhower Parkway, Ann Arbor, MI, USA">
        <title>Comparative Genomics and Chromosome Evolution.</title>
        <authorList>
            <person name="Mudd A.B."/>
        </authorList>
    </citation>
    <scope>NUCLEOTIDE SEQUENCE</scope>
    <source>
        <strain evidence="17">Female2</strain>
        <tissue evidence="17">Blood</tissue>
    </source>
</reference>
<dbReference type="FunFam" id="3.30.43.10:FF:000001">
    <property type="entry name" value="Xanthine dehydrogenase/oxidase"/>
    <property type="match status" value="1"/>
</dbReference>
<dbReference type="Proteomes" id="UP000812440">
    <property type="component" value="Chromosome 9"/>
</dbReference>
<dbReference type="FunFam" id="3.30.365.10:FF:000003">
    <property type="entry name" value="Aldehyde oxidase 1"/>
    <property type="match status" value="1"/>
</dbReference>
<keyword evidence="4 15" id="KW-0500">Molybdenum</keyword>
<comment type="caution">
    <text evidence="17">The sequence shown here is derived from an EMBL/GenBank/DDBJ whole genome shotgun (WGS) entry which is preliminary data.</text>
</comment>
<feature type="binding site" evidence="15">
    <location>
        <position position="691"/>
    </location>
    <ligand>
        <name>Mo-molybdopterin</name>
        <dbReference type="ChEBI" id="CHEBI:71302"/>
    </ligand>
    <ligandPart>
        <name>Mo</name>
        <dbReference type="ChEBI" id="CHEBI:28685"/>
    </ligandPart>
</feature>
<evidence type="ECO:0000256" key="1">
    <source>
        <dbReference type="ARBA" id="ARBA00001974"/>
    </source>
</evidence>
<evidence type="ECO:0000256" key="15">
    <source>
        <dbReference type="PIRSR" id="PIRSR000127-3"/>
    </source>
</evidence>
<keyword evidence="11" id="KW-0411">Iron-sulfur</keyword>
<dbReference type="InterPro" id="IPR000674">
    <property type="entry name" value="Ald_Oxase/Xan_DH_a/b"/>
</dbReference>
<dbReference type="InterPro" id="IPR016169">
    <property type="entry name" value="FAD-bd_PCMH_sub2"/>
</dbReference>
<feature type="binding site" evidence="15">
    <location>
        <position position="858"/>
    </location>
    <ligand>
        <name>Mo-molybdopterin</name>
        <dbReference type="ChEBI" id="CHEBI:71302"/>
    </ligand>
    <ligandPart>
        <name>Mo</name>
        <dbReference type="ChEBI" id="CHEBI:28685"/>
    </ligandPart>
</feature>
<dbReference type="GO" id="GO:0016491">
    <property type="term" value="F:oxidoreductase activity"/>
    <property type="evidence" value="ECO:0007669"/>
    <property type="project" value="UniProtKB-KW"/>
</dbReference>
<dbReference type="InterPro" id="IPR046867">
    <property type="entry name" value="AldOxase/xan_DH_MoCoBD2"/>
</dbReference>
<feature type="binding site" evidence="15">
    <location>
        <position position="546"/>
    </location>
    <ligand>
        <name>Mo-molybdopterin</name>
        <dbReference type="ChEBI" id="CHEBI:71302"/>
    </ligand>
    <ligandPart>
        <name>Mo</name>
        <dbReference type="ChEBI" id="CHEBI:28685"/>
    </ligandPart>
</feature>
<sequence>MLLDKGEKHKRIFHGERITWITPSSLQELLQLKVNYPRAPLVVGNTIVGPEMKFRGVFHPVIIYPARIPDLNLVTHNDDGISIGAACSLTLLKEALGKAISQNPEEKTKLFNVLLQQLKTLGGPQIRNTASLGGNILSRSPTSDLNPVLAAGKCILNVAAVDGNRYIPLDENFFAGSGTSILKDKEILLSVLIPFSKKGDYFSAFRQAQRRENALPIVTAGMKVQFDEDAVIKDIHIYYGGVGPTTACVKHTCKALITKHWDDHMLSEACRLIVDEISLPPSAPGGMVEYRRTLTLSFFFKFYLEVLQRLNHMESHNSDISALNEFEKTYCENIQAYQNVPTCQSSEDPIGRPIMHHSGIKHATGEAVYCDDMPYGNGELFLNFVTSSRPHAKIVSLNLSEALAQPGVVDIITADDFPGTNKVMLGDEEVPFLANKKVLCVGQLICAVLADTPAQAKKAAAKVKVVYEDLEPVILTIQDAIEHDSFYKPQRQLQYGNVEEGFKAADQVHEGEIYIGGQEHFYMETQTMRAVPKGEDKEMDVYVSTQDPTQIQMLIGTVLNVPSNRIICHVKRVGGAFGGKVTKTAHMAAITALAANKTRRPVRCVLERGDDMLITGGRHPFLGKYKVGFMNDGRIKAVDVSYFCNGGSTPEDSIFVVDLALMNMDTAYRIPNVRCWGTACKTNLPSNTALRGFGYPQAAFVTETWISEIALKCGISPEKVREINLHKEISQTHFKQDILSRTLLMCWKECMEKSSYHSRRCDVENFNKQNNWKKKGLAIIPMKFPIGSTAKFFGQASALVHIYLDGSVLVSHGGIEMGQGVHTKIMQVASRELGIPISYIHVCETNTSSVPNTQVSGGSMGTDVNGMAVKRACETLMERLYPIKSKNPIGSWKEWVNEAYMQSISLSATGFLRAFERELDWDKGEGDPIHYCVYGVACSEVEIDCLTGDHKNLRTDIVMDIGCSINPAVDIGQIEGAFVQGLGLFTMEELKFSPQGLLYTRGPAQYKIPAVCDIPEQFHVSLLADSPNNCAIYSSKGVGEPSLFLGSSVYFAIKDAILSTRRERGMCDLFTLNSPATPEKIRMACGDQFTDMIPTNITGSYVPWAVNV</sequence>
<keyword evidence="18" id="KW-1185">Reference proteome</keyword>
<dbReference type="Pfam" id="PF00941">
    <property type="entry name" value="FAD_binding_5"/>
    <property type="match status" value="1"/>
</dbReference>
<feature type="active site" description="Proton acceptor" evidence="13">
    <location>
        <position position="1040"/>
    </location>
</feature>
<dbReference type="Gene3D" id="3.90.1170.50">
    <property type="entry name" value="Aldehyde oxidase/xanthine dehydrogenase, a/b hammerhead"/>
    <property type="match status" value="1"/>
</dbReference>
<dbReference type="InterPro" id="IPR016167">
    <property type="entry name" value="FAD-bd_PCMH_sub1"/>
</dbReference>
<dbReference type="SUPFAM" id="SSF54665">
    <property type="entry name" value="CO dehydrogenase molybdoprotein N-domain-like"/>
    <property type="match status" value="1"/>
</dbReference>
<dbReference type="SUPFAM" id="SSF55447">
    <property type="entry name" value="CO dehydrogenase flavoprotein C-terminal domain-like"/>
    <property type="match status" value="1"/>
</dbReference>
<feature type="binding site" evidence="14">
    <location>
        <position position="188"/>
    </location>
    <ligand>
        <name>FAD</name>
        <dbReference type="ChEBI" id="CHEBI:57692"/>
    </ligand>
</feature>
<dbReference type="SMART" id="SM01008">
    <property type="entry name" value="Ald_Xan_dh_C"/>
    <property type="match status" value="1"/>
</dbReference>
<dbReference type="PIRSF" id="PIRSF000127">
    <property type="entry name" value="Xanthine_DH"/>
    <property type="match status" value="1"/>
</dbReference>
<dbReference type="SMART" id="SM01092">
    <property type="entry name" value="CO_deh_flav_C"/>
    <property type="match status" value="1"/>
</dbReference>
<dbReference type="InterPro" id="IPR008274">
    <property type="entry name" value="AldOxase/xan_DH_MoCoBD1"/>
</dbReference>
<keyword evidence="9" id="KW-0560">Oxidoreductase</keyword>
<evidence type="ECO:0000256" key="8">
    <source>
        <dbReference type="ARBA" id="ARBA00022827"/>
    </source>
</evidence>
<evidence type="ECO:0000259" key="16">
    <source>
        <dbReference type="PROSITE" id="PS51387"/>
    </source>
</evidence>
<dbReference type="SUPFAM" id="SSF56003">
    <property type="entry name" value="Molybdenum cofactor-binding domain"/>
    <property type="match status" value="1"/>
</dbReference>
<dbReference type="Pfam" id="PF03450">
    <property type="entry name" value="CO_deh_flav_C"/>
    <property type="match status" value="1"/>
</dbReference>
<dbReference type="InterPro" id="IPR036856">
    <property type="entry name" value="Ald_Oxase/Xan_DH_a/b_sf"/>
</dbReference>
<dbReference type="GO" id="GO:0005506">
    <property type="term" value="F:iron ion binding"/>
    <property type="evidence" value="ECO:0007669"/>
    <property type="project" value="InterPro"/>
</dbReference>
<dbReference type="FunFam" id="3.30.390.50:FF:000001">
    <property type="entry name" value="Xanthine dehydrogenase oxidase"/>
    <property type="match status" value="1"/>
</dbReference>
<dbReference type="FunFam" id="3.30.365.10:FF:000001">
    <property type="entry name" value="Xanthine dehydrogenase oxidase"/>
    <property type="match status" value="1"/>
</dbReference>
<dbReference type="GO" id="GO:0071949">
    <property type="term" value="F:FAD binding"/>
    <property type="evidence" value="ECO:0007669"/>
    <property type="project" value="InterPro"/>
</dbReference>
<keyword evidence="5" id="KW-0285">Flavoprotein</keyword>
<keyword evidence="7 15" id="KW-0479">Metal-binding</keyword>